<dbReference type="PROSITE" id="PS00036">
    <property type="entry name" value="BZIP_BASIC"/>
    <property type="match status" value="1"/>
</dbReference>
<dbReference type="SUPFAM" id="SSF57959">
    <property type="entry name" value="Leucine zipper domain"/>
    <property type="match status" value="1"/>
</dbReference>
<gene>
    <name evidence="3" type="ORF">MCHLO_17203</name>
</gene>
<evidence type="ECO:0000259" key="2">
    <source>
        <dbReference type="PROSITE" id="PS00036"/>
    </source>
</evidence>
<dbReference type="Pfam" id="PF07716">
    <property type="entry name" value="bZIP_2"/>
    <property type="match status" value="1"/>
</dbReference>
<feature type="compositionally biased region" description="Polar residues" evidence="1">
    <location>
        <begin position="49"/>
        <end position="61"/>
    </location>
</feature>
<evidence type="ECO:0000313" key="3">
    <source>
        <dbReference type="EMBL" id="GAT61153.1"/>
    </source>
</evidence>
<feature type="compositionally biased region" description="Pro residues" evidence="1">
    <location>
        <begin position="269"/>
        <end position="279"/>
    </location>
</feature>
<evidence type="ECO:0000256" key="1">
    <source>
        <dbReference type="SAM" id="MobiDB-lite"/>
    </source>
</evidence>
<protein>
    <recommendedName>
        <fullName evidence="2">BZIP domain-containing protein</fullName>
    </recommendedName>
</protein>
<feature type="region of interest" description="Disordered" evidence="1">
    <location>
        <begin position="1"/>
        <end position="82"/>
    </location>
</feature>
<keyword evidence="4" id="KW-1185">Reference proteome</keyword>
<sequence>MSLHGGVKPRWTSSALFGNCNGPELRSKAPSRLPFAPAWPPPPVTRPSLQTPLTQASTAEAFTTDDAVASSPPARFDGSPQRLASKSLRIAAPRAHAMLSDYDEKKNNYLAMISSSQEDKAKQIERLAASPEVQSLVDDFFNDSAYAAEPLIEADDYLPSPHMQKDYDLPGDNLNASPLDTPYSAFLSTPLMGIEGDEFDPPVMTRAVEDALAGELFAFTDDGEDVVPVGVKLPLPASGKLDAFTPTSPMLDDFDSTLTNPAASFPNTPVIPPPSPSSPLPVRRQPARKTRVVAGANGTRKNITPAHLIPLDAPIQHRTYRLPSATSRKAVPASSRKRTRSAAFADDEGYDDDDDDGDYALHSTRRAGRGVSAGEAQCILDKRRQNTLAARKSRRRKLEHVQELESTVVELRGLVTRWRERARMAQGMLREKGTMVDFAED</sequence>
<feature type="region of interest" description="Disordered" evidence="1">
    <location>
        <begin position="258"/>
        <end position="301"/>
    </location>
</feature>
<feature type="domain" description="BZIP" evidence="2">
    <location>
        <begin position="382"/>
        <end position="396"/>
    </location>
</feature>
<feature type="compositionally biased region" description="Acidic residues" evidence="1">
    <location>
        <begin position="345"/>
        <end position="358"/>
    </location>
</feature>
<organism evidence="3 4">
    <name type="scientific">Mycena chlorophos</name>
    <name type="common">Agaric fungus</name>
    <name type="synonym">Agaricus chlorophos</name>
    <dbReference type="NCBI Taxonomy" id="658473"/>
    <lineage>
        <taxon>Eukaryota</taxon>
        <taxon>Fungi</taxon>
        <taxon>Dikarya</taxon>
        <taxon>Basidiomycota</taxon>
        <taxon>Agaricomycotina</taxon>
        <taxon>Agaricomycetes</taxon>
        <taxon>Agaricomycetidae</taxon>
        <taxon>Agaricales</taxon>
        <taxon>Marasmiineae</taxon>
        <taxon>Mycenaceae</taxon>
        <taxon>Mycena</taxon>
    </lineage>
</organism>
<accession>A0ABQ0MCT8</accession>
<name>A0ABQ0MCT8_MYCCL</name>
<dbReference type="Proteomes" id="UP000815677">
    <property type="component" value="Unassembled WGS sequence"/>
</dbReference>
<evidence type="ECO:0000313" key="4">
    <source>
        <dbReference type="Proteomes" id="UP000815677"/>
    </source>
</evidence>
<dbReference type="InterPro" id="IPR004827">
    <property type="entry name" value="bZIP"/>
</dbReference>
<dbReference type="EMBL" id="DF849984">
    <property type="protein sequence ID" value="GAT61153.1"/>
    <property type="molecule type" value="Genomic_DNA"/>
</dbReference>
<reference evidence="3" key="1">
    <citation type="submission" date="2014-09" db="EMBL/GenBank/DDBJ databases">
        <title>Genome sequence of the luminous mushroom Mycena chlorophos for searching fungal bioluminescence genes.</title>
        <authorList>
            <person name="Tanaka Y."/>
            <person name="Kasuga D."/>
            <person name="Oba Y."/>
            <person name="Hase S."/>
            <person name="Sato K."/>
            <person name="Oba Y."/>
            <person name="Sakakibara Y."/>
        </authorList>
    </citation>
    <scope>NUCLEOTIDE SEQUENCE</scope>
</reference>
<feature type="region of interest" description="Disordered" evidence="1">
    <location>
        <begin position="320"/>
        <end position="372"/>
    </location>
</feature>
<proteinExistence type="predicted"/>
<dbReference type="InterPro" id="IPR046347">
    <property type="entry name" value="bZIP_sf"/>
</dbReference>
<dbReference type="CDD" id="cd12193">
    <property type="entry name" value="bZIP_GCN4"/>
    <property type="match status" value="1"/>
</dbReference>
<dbReference type="SMART" id="SM00338">
    <property type="entry name" value="BRLZ"/>
    <property type="match status" value="1"/>
</dbReference>
<dbReference type="Gene3D" id="3.30.160.60">
    <property type="entry name" value="Classic Zinc Finger"/>
    <property type="match status" value="1"/>
</dbReference>